<dbReference type="AlphaFoldDB" id="A0A1H8J5B2"/>
<dbReference type="Proteomes" id="UP000198657">
    <property type="component" value="Unassembled WGS sequence"/>
</dbReference>
<dbReference type="EMBL" id="FODN01000001">
    <property type="protein sequence ID" value="SEN76030.1"/>
    <property type="molecule type" value="Genomic_DNA"/>
</dbReference>
<accession>A0A1H8J5B2</accession>
<keyword evidence="1" id="KW-1133">Transmembrane helix</keyword>
<organism evidence="2 3">
    <name type="scientific">Flavobacterium sinopsychrotolerans</name>
    <dbReference type="NCBI Taxonomy" id="604089"/>
    <lineage>
        <taxon>Bacteria</taxon>
        <taxon>Pseudomonadati</taxon>
        <taxon>Bacteroidota</taxon>
        <taxon>Flavobacteriia</taxon>
        <taxon>Flavobacteriales</taxon>
        <taxon>Flavobacteriaceae</taxon>
        <taxon>Flavobacterium</taxon>
    </lineage>
</organism>
<protein>
    <submittedName>
        <fullName evidence="2">Uncharacterized protein</fullName>
    </submittedName>
</protein>
<name>A0A1H8J5B2_9FLAO</name>
<feature type="transmembrane region" description="Helical" evidence="1">
    <location>
        <begin position="57"/>
        <end position="80"/>
    </location>
</feature>
<sequence length="83" mass="9671">MTINVSISALAWVFGGFETFKYVLIIFGFFISLLIKEVNAKNEYLFYYNNGISKMQLFVYGFLMNFVFSMLLILFINVVLKLV</sequence>
<evidence type="ECO:0000313" key="3">
    <source>
        <dbReference type="Proteomes" id="UP000198657"/>
    </source>
</evidence>
<feature type="transmembrane region" description="Helical" evidence="1">
    <location>
        <begin position="20"/>
        <end position="36"/>
    </location>
</feature>
<gene>
    <name evidence="2" type="ORF">SAMN04487942_0871</name>
</gene>
<dbReference type="STRING" id="604089.SAMN04487942_0871"/>
<reference evidence="3" key="1">
    <citation type="submission" date="2016-10" db="EMBL/GenBank/DDBJ databases">
        <authorList>
            <person name="Varghese N."/>
            <person name="Submissions S."/>
        </authorList>
    </citation>
    <scope>NUCLEOTIDE SEQUENCE [LARGE SCALE GENOMIC DNA]</scope>
    <source>
        <strain evidence="3">CGMCC 1.8704</strain>
    </source>
</reference>
<proteinExistence type="predicted"/>
<evidence type="ECO:0000313" key="2">
    <source>
        <dbReference type="EMBL" id="SEN76030.1"/>
    </source>
</evidence>
<evidence type="ECO:0000256" key="1">
    <source>
        <dbReference type="SAM" id="Phobius"/>
    </source>
</evidence>
<keyword evidence="3" id="KW-1185">Reference proteome</keyword>
<keyword evidence="1" id="KW-0472">Membrane</keyword>
<keyword evidence="1" id="KW-0812">Transmembrane</keyword>